<dbReference type="AlphaFoldDB" id="I0L0X6"/>
<keyword evidence="2" id="KW-1185">Reference proteome</keyword>
<dbReference type="EMBL" id="CAIE01000018">
    <property type="protein sequence ID" value="CCH17473.1"/>
    <property type="molecule type" value="Genomic_DNA"/>
</dbReference>
<name>I0L0X6_9ACTN</name>
<proteinExistence type="predicted"/>
<organism evidence="1 2">
    <name type="scientific">Micromonospora lupini str. Lupac 08</name>
    <dbReference type="NCBI Taxonomy" id="1150864"/>
    <lineage>
        <taxon>Bacteria</taxon>
        <taxon>Bacillati</taxon>
        <taxon>Actinomycetota</taxon>
        <taxon>Actinomycetes</taxon>
        <taxon>Micromonosporales</taxon>
        <taxon>Micromonosporaceae</taxon>
        <taxon>Micromonospora</taxon>
    </lineage>
</organism>
<protein>
    <submittedName>
        <fullName evidence="1">Uncharacterized protein</fullName>
    </submittedName>
</protein>
<comment type="caution">
    <text evidence="1">The sequence shown here is derived from an EMBL/GenBank/DDBJ whole genome shotgun (WGS) entry which is preliminary data.</text>
</comment>
<gene>
    <name evidence="1" type="ORF">MILUP08_42394</name>
</gene>
<accession>I0L0X6</accession>
<dbReference type="Proteomes" id="UP000003448">
    <property type="component" value="Unassembled WGS sequence"/>
</dbReference>
<evidence type="ECO:0000313" key="2">
    <source>
        <dbReference type="Proteomes" id="UP000003448"/>
    </source>
</evidence>
<sequence>MGRTSLSRWWVATAARREAARGECAAVSSGGLLHNGNGTGGRVSWLTLRLDLTPVVG</sequence>
<dbReference type="STRING" id="1150864.MILUP08_42394"/>
<evidence type="ECO:0000313" key="1">
    <source>
        <dbReference type="EMBL" id="CCH17473.1"/>
    </source>
</evidence>
<reference evidence="2" key="1">
    <citation type="journal article" date="2012" name="J. Bacteriol.">
        <title>Genome Sequence of Micromonospora lupini Lupac 08, Isolated from Root Nodules of Lupinus angustifolius.</title>
        <authorList>
            <person name="Alonso-Vega P."/>
            <person name="Normand P."/>
            <person name="Bacigalupe R."/>
            <person name="Pujic P."/>
            <person name="Lajus A."/>
            <person name="Vallenet D."/>
            <person name="Carro L."/>
            <person name="Coll P."/>
            <person name="Trujillo M.E."/>
        </authorList>
    </citation>
    <scope>NUCLEOTIDE SEQUENCE [LARGE SCALE GENOMIC DNA]</scope>
    <source>
        <strain evidence="2">Lupac 08</strain>
    </source>
</reference>